<feature type="non-terminal residue" evidence="4">
    <location>
        <position position="1347"/>
    </location>
</feature>
<sequence length="1347" mass="154198">MVNGVDKKEKPQTEAMDVDQSAKDEGKAVMRATETEESKTKKRRRSSLSFLEQWMWGGKRRSARVRSTVKREAERDDGGNLEEALRRLVPQSLLPKVMKDEKRKELEAMKTTDESLDTMDLYKLFERRESTEGRSDDNQRSAAVSPSREKEETNKVTNEECYFGTEKENKDVAEFISSNTKHDIIDILLSYVKILSKKWDLVWPEPLRGVYLDSYQCMRKHVQHPSVFSSDEDPEWIKEDSYITLLFGELFLDRWRQNKEASEIMILCEDHIPAESIGQLVFVSIQENLLGADHLKFILRLHWLKAHLFLNQGSPEVAMESLNTIILYLNEKCEENKKQKVFVPNCKHHNKISIELARKLLTMLTRNQSLCEVQHLYEEQNYEELVEILKETFHYAQQSQLLSLLPSSSTDACPDRATQLAMLMDALCKLKRYEDCFYWGEACCNEALHKYLNSEDKEQNKWASTVEKLLSGLESCVNKAGLEVIDNMPTNRLTRLVQNLTHTVCHQLEAPDSAVEMPIESISPWILLQRILQHHEERKSRSSSDEDEYQEKSRSGELPGFISVLFTAHEFLGKRSWCCSSEGALLLHTMDVVIPRLRDEKLALIRDKINQGLEQVFYCLYAHPNKKTKARYLHDHGVPQIQLTWERGMQVYQFYQPEELPEFDSYRVISITADVEYLFRRIAALIPAHCNPGHLVEKVVAYIEGNSPSLPVLGDARTQLPRSVSAIYYLLADYYFKANEWSKAIRHYLLDVCVNPVRIDSWAGMALARGSLLETKLNSCEPLKSEMDFLKQAASAQRCFQRALDIEANHSLMWIEFGSFVYMVHSFCSRLLKQETDCLSLEMFEILEDRKEKMLDIAVKCFTTASKIWYSTGEDNGIQDERWLHQYMLGKVAEKRDHDPSVYLGHFSKAAEHLHENRASYARKISYNNPQNLAVEALEVYYRIHACILKYLEQNEGKKLDKSMRKLFEKLLTSTAEGPFMAYYNKETEAKTESDDEKRKRTYLETLEDVFDDVSYMKKARLDLPLDICLMEDVIDVMEGIISNVIEMENNNKQSEGDSKTAVKTEDTVKQEPISKSSKTKDEVMEFIILDDMLPKAFESPIEDNLQVDPLSIDMDNKKDAKEEVDESGQLDIMDCAVEKLDAIDLAMEVVEEIVDDVEGDDDMNQDNVKPDISKSLGDIEVAQVSKPNKDVPDEIMMKSEVKESKYPQLIMGNKQMNVDGEEGDDEGVMKVKKPKLPVQEIESAANVTAGRRNSQESSLTTTTTTETSTANSSSSSSDSEGDSSSSNDDSSSSSSSSDSDSSDSNSDEQSNRVKTSAKGTEENVKDRKKECEEENDQDTEENGNQD</sequence>
<feature type="region of interest" description="Disordered" evidence="3">
    <location>
        <begin position="127"/>
        <end position="156"/>
    </location>
</feature>
<dbReference type="Proteomes" id="UP001233999">
    <property type="component" value="Unassembled WGS sequence"/>
</dbReference>
<dbReference type="InterPro" id="IPR033053">
    <property type="entry name" value="Hir3/CABIN1"/>
</dbReference>
<keyword evidence="5" id="KW-1185">Reference proteome</keyword>
<feature type="region of interest" description="Disordered" evidence="3">
    <location>
        <begin position="1052"/>
        <end position="1077"/>
    </location>
</feature>
<evidence type="ECO:0000313" key="5">
    <source>
        <dbReference type="Proteomes" id="UP001233999"/>
    </source>
</evidence>
<dbReference type="Gene3D" id="1.25.40.10">
    <property type="entry name" value="Tetratricopeptide repeat domain"/>
    <property type="match status" value="1"/>
</dbReference>
<dbReference type="GO" id="GO:0005634">
    <property type="term" value="C:nucleus"/>
    <property type="evidence" value="ECO:0007669"/>
    <property type="project" value="UniProtKB-SubCell"/>
</dbReference>
<dbReference type="SUPFAM" id="SSF48452">
    <property type="entry name" value="TPR-like"/>
    <property type="match status" value="1"/>
</dbReference>
<comment type="subcellular location">
    <subcellularLocation>
        <location evidence="1">Nucleus</location>
    </subcellularLocation>
</comment>
<gene>
    <name evidence="4" type="ORF">L9F63_016441</name>
</gene>
<reference evidence="4" key="2">
    <citation type="submission" date="2023-05" db="EMBL/GenBank/DDBJ databases">
        <authorList>
            <person name="Fouks B."/>
        </authorList>
    </citation>
    <scope>NUCLEOTIDE SEQUENCE</scope>
    <source>
        <strain evidence="4">Stay&amp;Tobe</strain>
        <tissue evidence="4">Testes</tissue>
    </source>
</reference>
<evidence type="ECO:0000256" key="2">
    <source>
        <dbReference type="ARBA" id="ARBA00023242"/>
    </source>
</evidence>
<keyword evidence="2" id="KW-0539">Nucleus</keyword>
<feature type="compositionally biased region" description="Acidic residues" evidence="3">
    <location>
        <begin position="1333"/>
        <end position="1347"/>
    </location>
</feature>
<name>A0AAD8A123_DIPPU</name>
<dbReference type="EMBL" id="JASPKZ010004210">
    <property type="protein sequence ID" value="KAJ9590539.1"/>
    <property type="molecule type" value="Genomic_DNA"/>
</dbReference>
<protein>
    <recommendedName>
        <fullName evidence="6">Calcineurin-binding protein cabin-1</fullName>
    </recommendedName>
</protein>
<feature type="compositionally biased region" description="Basic and acidic residues" evidence="3">
    <location>
        <begin position="1"/>
        <end position="12"/>
    </location>
</feature>
<feature type="compositionally biased region" description="Basic and acidic residues" evidence="3">
    <location>
        <begin position="147"/>
        <end position="156"/>
    </location>
</feature>
<feature type="compositionally biased region" description="Basic and acidic residues" evidence="3">
    <location>
        <begin position="20"/>
        <end position="39"/>
    </location>
</feature>
<reference evidence="4" key="1">
    <citation type="journal article" date="2023" name="IScience">
        <title>Live-bearing cockroach genome reveals convergent evolutionary mechanisms linked to viviparity in insects and beyond.</title>
        <authorList>
            <person name="Fouks B."/>
            <person name="Harrison M.C."/>
            <person name="Mikhailova A.A."/>
            <person name="Marchal E."/>
            <person name="English S."/>
            <person name="Carruthers M."/>
            <person name="Jennings E.C."/>
            <person name="Chiamaka E.L."/>
            <person name="Frigard R.A."/>
            <person name="Pippel M."/>
            <person name="Attardo G.M."/>
            <person name="Benoit J.B."/>
            <person name="Bornberg-Bauer E."/>
            <person name="Tobe S.S."/>
        </authorList>
    </citation>
    <scope>NUCLEOTIDE SEQUENCE</scope>
    <source>
        <strain evidence="4">Stay&amp;Tobe</strain>
    </source>
</reference>
<evidence type="ECO:0008006" key="6">
    <source>
        <dbReference type="Google" id="ProtNLM"/>
    </source>
</evidence>
<feature type="region of interest" description="Disordered" evidence="3">
    <location>
        <begin position="1217"/>
        <end position="1347"/>
    </location>
</feature>
<accession>A0AAD8A123</accession>
<dbReference type="InterPro" id="IPR011990">
    <property type="entry name" value="TPR-like_helical_dom_sf"/>
</dbReference>
<feature type="compositionally biased region" description="Low complexity" evidence="3">
    <location>
        <begin position="1256"/>
        <end position="1309"/>
    </location>
</feature>
<proteinExistence type="predicted"/>
<feature type="compositionally biased region" description="Basic and acidic residues" evidence="3">
    <location>
        <begin position="1320"/>
        <end position="1332"/>
    </location>
</feature>
<comment type="caution">
    <text evidence="4">The sequence shown here is derived from an EMBL/GenBank/DDBJ whole genome shotgun (WGS) entry which is preliminary data.</text>
</comment>
<organism evidence="4 5">
    <name type="scientific">Diploptera punctata</name>
    <name type="common">Pacific beetle cockroach</name>
    <dbReference type="NCBI Taxonomy" id="6984"/>
    <lineage>
        <taxon>Eukaryota</taxon>
        <taxon>Metazoa</taxon>
        <taxon>Ecdysozoa</taxon>
        <taxon>Arthropoda</taxon>
        <taxon>Hexapoda</taxon>
        <taxon>Insecta</taxon>
        <taxon>Pterygota</taxon>
        <taxon>Neoptera</taxon>
        <taxon>Polyneoptera</taxon>
        <taxon>Dictyoptera</taxon>
        <taxon>Blattodea</taxon>
        <taxon>Blaberoidea</taxon>
        <taxon>Blaberidae</taxon>
        <taxon>Diplopterinae</taxon>
        <taxon>Diploptera</taxon>
    </lineage>
</organism>
<dbReference type="PANTHER" id="PTHR15502:SF7">
    <property type="entry name" value="CALCINEURIN-BINDING PROTEIN CABIN-1"/>
    <property type="match status" value="1"/>
</dbReference>
<feature type="region of interest" description="Disordered" evidence="3">
    <location>
        <begin position="1"/>
        <end position="46"/>
    </location>
</feature>
<dbReference type="PANTHER" id="PTHR15502">
    <property type="entry name" value="CALCINEURIN-BINDING PROTEIN CABIN 1-RELATED"/>
    <property type="match status" value="1"/>
</dbReference>
<feature type="compositionally biased region" description="Basic and acidic residues" evidence="3">
    <location>
        <begin position="1055"/>
        <end position="1070"/>
    </location>
</feature>
<evidence type="ECO:0000256" key="3">
    <source>
        <dbReference type="SAM" id="MobiDB-lite"/>
    </source>
</evidence>
<dbReference type="GO" id="GO:0006325">
    <property type="term" value="P:chromatin organization"/>
    <property type="evidence" value="ECO:0007669"/>
    <property type="project" value="InterPro"/>
</dbReference>
<feature type="compositionally biased region" description="Basic and acidic residues" evidence="3">
    <location>
        <begin position="127"/>
        <end position="139"/>
    </location>
</feature>
<evidence type="ECO:0000256" key="1">
    <source>
        <dbReference type="ARBA" id="ARBA00004123"/>
    </source>
</evidence>
<dbReference type="GO" id="GO:0031491">
    <property type="term" value="F:nucleosome binding"/>
    <property type="evidence" value="ECO:0007669"/>
    <property type="project" value="TreeGrafter"/>
</dbReference>
<evidence type="ECO:0000313" key="4">
    <source>
        <dbReference type="EMBL" id="KAJ9590539.1"/>
    </source>
</evidence>